<accession>A0ABN8BGK6</accession>
<dbReference type="InterPro" id="IPR022830">
    <property type="entry name" value="Indigdn_synthA-like"/>
</dbReference>
<keyword evidence="1" id="KW-0479">Metal-binding</keyword>
<dbReference type="EMBL" id="OU963898">
    <property type="protein sequence ID" value="CAH0405973.1"/>
    <property type="molecule type" value="Genomic_DNA"/>
</dbReference>
<keyword evidence="3" id="KW-0464">Manganese</keyword>
<name>A0ABN8BGK6_CHISP</name>
<organism evidence="6 7">
    <name type="scientific">Chilo suppressalis</name>
    <name type="common">Asiatic rice borer moth</name>
    <dbReference type="NCBI Taxonomy" id="168631"/>
    <lineage>
        <taxon>Eukaryota</taxon>
        <taxon>Metazoa</taxon>
        <taxon>Ecdysozoa</taxon>
        <taxon>Arthropoda</taxon>
        <taxon>Hexapoda</taxon>
        <taxon>Insecta</taxon>
        <taxon>Pterygota</taxon>
        <taxon>Neoptera</taxon>
        <taxon>Endopterygota</taxon>
        <taxon>Lepidoptera</taxon>
        <taxon>Glossata</taxon>
        <taxon>Ditrysia</taxon>
        <taxon>Pyraloidea</taxon>
        <taxon>Crambidae</taxon>
        <taxon>Crambinae</taxon>
        <taxon>Chilo</taxon>
    </lineage>
</organism>
<dbReference type="Proteomes" id="UP001153292">
    <property type="component" value="Chromosome 5"/>
</dbReference>
<keyword evidence="2" id="KW-0378">Hydrolase</keyword>
<reference evidence="6" key="1">
    <citation type="submission" date="2021-12" db="EMBL/GenBank/DDBJ databases">
        <authorList>
            <person name="King R."/>
        </authorList>
    </citation>
    <scope>NUCLEOTIDE SEQUENCE</scope>
</reference>
<evidence type="ECO:0000313" key="7">
    <source>
        <dbReference type="Proteomes" id="UP001153292"/>
    </source>
</evidence>
<keyword evidence="7" id="KW-1185">Reference proteome</keyword>
<dbReference type="InterPro" id="IPR007342">
    <property type="entry name" value="PsuG"/>
</dbReference>
<evidence type="ECO:0000256" key="1">
    <source>
        <dbReference type="ARBA" id="ARBA00022723"/>
    </source>
</evidence>
<keyword evidence="5" id="KW-0326">Glycosidase</keyword>
<sequence>MRSYPQPCVFVEIFYDVRQNCGICCRQQCFRTNTTQEPSKKERTPSLKAGIAFVILLVLQVSMGDGDHLPAGEPSAGGVHREGENTLDISADLNELGRSKTLVVCSGVKSILDIGRTLEYLETQGVCVCAYGKNADFPAFYTIRSGHRAPYHVESPLQAAHVLNAARSLDLASGIVIAVPVPEEHAMDESVIEKAIEVALVEAKKKCVKGKEVTPFILSAVAKVTGGASLEANIALIKNNAKVGADIAVEFKKVKNLDNSIGNIGFHGPTNTRRYFHTSSAARDKLNDDGEDWPFFTKPQDRQGDILVIGGANMDRTYRVSENKVQVSTHSA</sequence>
<dbReference type="Pfam" id="PF04227">
    <property type="entry name" value="Indigoidine_A"/>
    <property type="match status" value="1"/>
</dbReference>
<protein>
    <submittedName>
        <fullName evidence="6">Uncharacterized protein</fullName>
    </submittedName>
</protein>
<dbReference type="Gene3D" id="3.40.1790.10">
    <property type="entry name" value="Indigoidine synthase domain"/>
    <property type="match status" value="1"/>
</dbReference>
<evidence type="ECO:0000256" key="3">
    <source>
        <dbReference type="ARBA" id="ARBA00023211"/>
    </source>
</evidence>
<dbReference type="PANTHER" id="PTHR42909:SF1">
    <property type="entry name" value="CARBOHYDRATE KINASE PFKB DOMAIN-CONTAINING PROTEIN"/>
    <property type="match status" value="1"/>
</dbReference>
<evidence type="ECO:0000256" key="4">
    <source>
        <dbReference type="ARBA" id="ARBA00023239"/>
    </source>
</evidence>
<keyword evidence="4" id="KW-0456">Lyase</keyword>
<evidence type="ECO:0000313" key="6">
    <source>
        <dbReference type="EMBL" id="CAH0405973.1"/>
    </source>
</evidence>
<dbReference type="PANTHER" id="PTHR42909">
    <property type="entry name" value="ZGC:136858"/>
    <property type="match status" value="1"/>
</dbReference>
<evidence type="ECO:0000256" key="5">
    <source>
        <dbReference type="ARBA" id="ARBA00023295"/>
    </source>
</evidence>
<gene>
    <name evidence="6" type="ORF">CHILSU_LOCUS9346</name>
</gene>
<proteinExistence type="predicted"/>
<dbReference type="SUPFAM" id="SSF110581">
    <property type="entry name" value="Indigoidine synthase A-like"/>
    <property type="match status" value="1"/>
</dbReference>
<evidence type="ECO:0000256" key="2">
    <source>
        <dbReference type="ARBA" id="ARBA00022801"/>
    </source>
</evidence>